<accession>A0A369ACU6</accession>
<keyword evidence="1" id="KW-1133">Transmembrane helix</keyword>
<evidence type="ECO:0000313" key="2">
    <source>
        <dbReference type="EMBL" id="RCX06993.1"/>
    </source>
</evidence>
<comment type="caution">
    <text evidence="2">The sequence shown here is derived from an EMBL/GenBank/DDBJ whole genome shotgun (WGS) entry which is preliminary data.</text>
</comment>
<sequence length="66" mass="7376">MFYFLNGENWAYIKVGVGYVFPIRGNEFITLLSNHKVALLSVVGLCVCWIILLLSSFDMTEDGGSL</sequence>
<dbReference type="Proteomes" id="UP000253506">
    <property type="component" value="Unassembled WGS sequence"/>
</dbReference>
<name>A0A369ACU6_9GAMM</name>
<reference evidence="2 3" key="1">
    <citation type="submission" date="2018-07" db="EMBL/GenBank/DDBJ databases">
        <title>Genomic Encyclopedia of Type Strains, Phase III (KMG-III): the genomes of soil and plant-associated and newly described type strains.</title>
        <authorList>
            <person name="Whitman W."/>
        </authorList>
    </citation>
    <scope>NUCLEOTIDE SEQUENCE [LARGE SCALE GENOMIC DNA]</scope>
    <source>
        <strain evidence="2 3">CECT 7731</strain>
    </source>
</reference>
<evidence type="ECO:0000256" key="1">
    <source>
        <dbReference type="SAM" id="Phobius"/>
    </source>
</evidence>
<dbReference type="AlphaFoldDB" id="A0A369ACU6"/>
<organism evidence="2 3">
    <name type="scientific">Marinomonas foliarum</name>
    <dbReference type="NCBI Taxonomy" id="491950"/>
    <lineage>
        <taxon>Bacteria</taxon>
        <taxon>Pseudomonadati</taxon>
        <taxon>Pseudomonadota</taxon>
        <taxon>Gammaproteobacteria</taxon>
        <taxon>Oceanospirillales</taxon>
        <taxon>Oceanospirillaceae</taxon>
        <taxon>Marinomonas</taxon>
    </lineage>
</organism>
<proteinExistence type="predicted"/>
<protein>
    <submittedName>
        <fullName evidence="2">Uncharacterized protein</fullName>
    </submittedName>
</protein>
<keyword evidence="1" id="KW-0812">Transmembrane</keyword>
<gene>
    <name evidence="2" type="ORF">DFP77_10792</name>
</gene>
<dbReference type="EMBL" id="QPJQ01000007">
    <property type="protein sequence ID" value="RCX06993.1"/>
    <property type="molecule type" value="Genomic_DNA"/>
</dbReference>
<feature type="transmembrane region" description="Helical" evidence="1">
    <location>
        <begin position="37"/>
        <end position="57"/>
    </location>
</feature>
<keyword evidence="1" id="KW-0472">Membrane</keyword>
<evidence type="ECO:0000313" key="3">
    <source>
        <dbReference type="Proteomes" id="UP000253506"/>
    </source>
</evidence>